<evidence type="ECO:0000259" key="5">
    <source>
        <dbReference type="Pfam" id="PF02836"/>
    </source>
</evidence>
<dbReference type="InterPro" id="IPR021720">
    <property type="entry name" value="Malectin_dom"/>
</dbReference>
<evidence type="ECO:0000259" key="4">
    <source>
        <dbReference type="Pfam" id="PF00703"/>
    </source>
</evidence>
<feature type="domain" description="Glycosyl hydrolases family 2 sugar binding" evidence="6">
    <location>
        <begin position="63"/>
        <end position="164"/>
    </location>
</feature>
<proteinExistence type="inferred from homology"/>
<keyword evidence="3" id="KW-0326">Glycosidase</keyword>
<feature type="domain" description="Glycoside hydrolase family 2 catalytic" evidence="5">
    <location>
        <begin position="294"/>
        <end position="589"/>
    </location>
</feature>
<dbReference type="Gene3D" id="2.60.120.260">
    <property type="entry name" value="Galactose-binding domain-like"/>
    <property type="match status" value="1"/>
</dbReference>
<evidence type="ECO:0000259" key="8">
    <source>
        <dbReference type="Pfam" id="PF16355"/>
    </source>
</evidence>
<keyword evidence="10" id="KW-1185">Reference proteome</keyword>
<feature type="domain" description="Glycoside hydrolase family 2 immunoglobulin-like beta-sandwich" evidence="4">
    <location>
        <begin position="184"/>
        <end position="287"/>
    </location>
</feature>
<dbReference type="InterPro" id="IPR006102">
    <property type="entry name" value="Ig-like_GH2"/>
</dbReference>
<evidence type="ECO:0000259" key="6">
    <source>
        <dbReference type="Pfam" id="PF02837"/>
    </source>
</evidence>
<dbReference type="InterPro" id="IPR032311">
    <property type="entry name" value="DUF4982"/>
</dbReference>
<dbReference type="Gene3D" id="3.20.20.80">
    <property type="entry name" value="Glycosidases"/>
    <property type="match status" value="1"/>
</dbReference>
<gene>
    <name evidence="9" type="ORF">GCM10011379_55240</name>
</gene>
<evidence type="ECO:0000256" key="1">
    <source>
        <dbReference type="ARBA" id="ARBA00007401"/>
    </source>
</evidence>
<dbReference type="SUPFAM" id="SSF49785">
    <property type="entry name" value="Galactose-binding domain-like"/>
    <property type="match status" value="1"/>
</dbReference>
<dbReference type="PRINTS" id="PR00132">
    <property type="entry name" value="GLHYDRLASE2"/>
</dbReference>
<evidence type="ECO:0000313" key="9">
    <source>
        <dbReference type="EMBL" id="GGH82000.1"/>
    </source>
</evidence>
<protein>
    <recommendedName>
        <fullName evidence="11">Beta-galactosidase</fullName>
    </recommendedName>
</protein>
<dbReference type="InterPro" id="IPR013783">
    <property type="entry name" value="Ig-like_fold"/>
</dbReference>
<evidence type="ECO:0000256" key="2">
    <source>
        <dbReference type="ARBA" id="ARBA00022801"/>
    </source>
</evidence>
<dbReference type="EMBL" id="BMIB01000006">
    <property type="protein sequence ID" value="GGH82000.1"/>
    <property type="molecule type" value="Genomic_DNA"/>
</dbReference>
<dbReference type="InterPro" id="IPR006103">
    <property type="entry name" value="Glyco_hydro_2_cat"/>
</dbReference>
<dbReference type="Proteomes" id="UP000627292">
    <property type="component" value="Unassembled WGS sequence"/>
</dbReference>
<dbReference type="PANTHER" id="PTHR42732:SF1">
    <property type="entry name" value="BETA-MANNOSIDASE"/>
    <property type="match status" value="1"/>
</dbReference>
<dbReference type="Pfam" id="PF02837">
    <property type="entry name" value="Glyco_hydro_2_N"/>
    <property type="match status" value="1"/>
</dbReference>
<dbReference type="GO" id="GO:0004553">
    <property type="term" value="F:hydrolase activity, hydrolyzing O-glycosyl compounds"/>
    <property type="evidence" value="ECO:0007669"/>
    <property type="project" value="InterPro"/>
</dbReference>
<evidence type="ECO:0008006" key="11">
    <source>
        <dbReference type="Google" id="ProtNLM"/>
    </source>
</evidence>
<dbReference type="Pfam" id="PF02836">
    <property type="entry name" value="Glyco_hydro_2_C"/>
    <property type="match status" value="1"/>
</dbReference>
<feature type="domain" description="DUF4982" evidence="8">
    <location>
        <begin position="627"/>
        <end position="678"/>
    </location>
</feature>
<dbReference type="Pfam" id="PF11721">
    <property type="entry name" value="Malectin"/>
    <property type="match status" value="1"/>
</dbReference>
<organism evidence="9 10">
    <name type="scientific">Filimonas zeae</name>
    <dbReference type="NCBI Taxonomy" id="1737353"/>
    <lineage>
        <taxon>Bacteria</taxon>
        <taxon>Pseudomonadati</taxon>
        <taxon>Bacteroidota</taxon>
        <taxon>Chitinophagia</taxon>
        <taxon>Chitinophagales</taxon>
        <taxon>Chitinophagaceae</taxon>
        <taxon>Filimonas</taxon>
    </lineage>
</organism>
<dbReference type="InterPro" id="IPR051913">
    <property type="entry name" value="GH2_Domain-Containing"/>
</dbReference>
<evidence type="ECO:0000256" key="3">
    <source>
        <dbReference type="ARBA" id="ARBA00023295"/>
    </source>
</evidence>
<evidence type="ECO:0000313" key="10">
    <source>
        <dbReference type="Proteomes" id="UP000627292"/>
    </source>
</evidence>
<dbReference type="InterPro" id="IPR006104">
    <property type="entry name" value="Glyco_hydro_2_N"/>
</dbReference>
<dbReference type="GO" id="GO:0005975">
    <property type="term" value="P:carbohydrate metabolic process"/>
    <property type="evidence" value="ECO:0007669"/>
    <property type="project" value="InterPro"/>
</dbReference>
<dbReference type="InterPro" id="IPR036156">
    <property type="entry name" value="Beta-gal/glucu_dom_sf"/>
</dbReference>
<dbReference type="SUPFAM" id="SSF51445">
    <property type="entry name" value="(Trans)glycosidases"/>
    <property type="match status" value="1"/>
</dbReference>
<dbReference type="InterPro" id="IPR017853">
    <property type="entry name" value="GH"/>
</dbReference>
<sequence length="882" mass="99243">MVVVHLVCWVGVVNAETIADEAVRKKQLLNKEWLFTKDTSKAAWQKIGLPHCWNIADVMDDAPGYYRGAGWYKRILPTVEKGKKQFIYFDGANQETTVWINGKKTGYHAGGYTRFSFDITAALKESGSNEILVKVDNSYNPAIPPLTADFTFFGGLYRNVYLVSTDAVHIDMNNYASNGVYIKTPEVSKQKAVVEVQGSFVNETAETRKLQVETTVYDSTGKVVTRTLSKQTAQPHTTFDFHHKGLTISNPALWSPEHPALYTITTRLYNARTHEVLDEVHNTAGMRWFSFSADSGFYINGTPCKLIGASRHQDYEGMGNGVPAAIQVKDVEMIKSMGCNFLRVAHYPQDPVILETCDRLGLLASVEIPVVNTISTTDSFTNNCLQMQTEMIRQNFNHPSVVIWAYMNEVFLRPPFKDSTINKRAYDSSVTALARKLEALTRKEDPTRYTMIANHGDFRRYDTTQLTTIPMIVGWNLYNGWYNSVMEDFSAFMDKHHRELPGKPVIISEYGADADPRIRSFKPERFDKSVEYTTLFHQYYLCEMVKRPFVAGAAVWNLADFNSETREETMPHMNNKGLLTYNRIAKDPYYYYKAALVNTPFVKIASSYWWQRSGIADTDTATVCTQPLEVATNLTETELFINGKSLGKVAAVKNMCSWKAAFVNGDNIIRAVGVKEGVVCEDTLVVQFRVQPRSLQSPSVPFTQLNLQMGSRRTYLDEQTGEVWLPDQPYKPGAWGYTGGTIFNVKNGRQAYGTDKAISGTDNDPIYQTQQTGIEKYRLDAPKGNYLLTLHFAELQGENAVALPYNLDTSVQQPTFQNRIFDVAVNGKPILENLDIAAQYGRATAVVQAFRVTVTGNEGIELLFKAKSGQPILNALQLKKLN</sequence>
<dbReference type="Gene3D" id="2.60.40.10">
    <property type="entry name" value="Immunoglobulins"/>
    <property type="match status" value="2"/>
</dbReference>
<dbReference type="Gene3D" id="2.60.120.430">
    <property type="entry name" value="Galactose-binding lectin"/>
    <property type="match status" value="1"/>
</dbReference>
<dbReference type="SUPFAM" id="SSF49303">
    <property type="entry name" value="beta-Galactosidase/glucuronidase domain"/>
    <property type="match status" value="1"/>
</dbReference>
<reference evidence="9" key="1">
    <citation type="journal article" date="2014" name="Int. J. Syst. Evol. Microbiol.">
        <title>Complete genome sequence of Corynebacterium casei LMG S-19264T (=DSM 44701T), isolated from a smear-ripened cheese.</title>
        <authorList>
            <consortium name="US DOE Joint Genome Institute (JGI-PGF)"/>
            <person name="Walter F."/>
            <person name="Albersmeier A."/>
            <person name="Kalinowski J."/>
            <person name="Ruckert C."/>
        </authorList>
    </citation>
    <scope>NUCLEOTIDE SEQUENCE</scope>
    <source>
        <strain evidence="9">CGMCC 1.15290</strain>
    </source>
</reference>
<comment type="caution">
    <text evidence="9">The sequence shown here is derived from an EMBL/GenBank/DDBJ whole genome shotgun (WGS) entry which is preliminary data.</text>
</comment>
<evidence type="ECO:0000259" key="7">
    <source>
        <dbReference type="Pfam" id="PF11721"/>
    </source>
</evidence>
<dbReference type="Pfam" id="PF00703">
    <property type="entry name" value="Glyco_hydro_2"/>
    <property type="match status" value="1"/>
</dbReference>
<reference evidence="9" key="2">
    <citation type="submission" date="2020-09" db="EMBL/GenBank/DDBJ databases">
        <authorList>
            <person name="Sun Q."/>
            <person name="Zhou Y."/>
        </authorList>
    </citation>
    <scope>NUCLEOTIDE SEQUENCE</scope>
    <source>
        <strain evidence="9">CGMCC 1.15290</strain>
    </source>
</reference>
<dbReference type="InterPro" id="IPR008979">
    <property type="entry name" value="Galactose-bd-like_sf"/>
</dbReference>
<keyword evidence="2" id="KW-0378">Hydrolase</keyword>
<dbReference type="Pfam" id="PF16355">
    <property type="entry name" value="DUF4982"/>
    <property type="match status" value="1"/>
</dbReference>
<dbReference type="AlphaFoldDB" id="A0A917MZ49"/>
<name>A0A917MZ49_9BACT</name>
<dbReference type="InterPro" id="IPR006101">
    <property type="entry name" value="Glyco_hydro_2"/>
</dbReference>
<comment type="similarity">
    <text evidence="1">Belongs to the glycosyl hydrolase 2 family.</text>
</comment>
<dbReference type="PANTHER" id="PTHR42732">
    <property type="entry name" value="BETA-GALACTOSIDASE"/>
    <property type="match status" value="1"/>
</dbReference>
<accession>A0A917MZ49</accession>
<feature type="domain" description="Malectin" evidence="7">
    <location>
        <begin position="709"/>
        <end position="858"/>
    </location>
</feature>